<accession>A0ABN1BAN4</accession>
<name>A0ABN1BAN4_9BURK</name>
<proteinExistence type="predicted"/>
<reference evidence="1 2" key="1">
    <citation type="journal article" date="2019" name="Int. J. Syst. Evol. Microbiol.">
        <title>The Global Catalogue of Microorganisms (GCM) 10K type strain sequencing project: providing services to taxonomists for standard genome sequencing and annotation.</title>
        <authorList>
            <consortium name="The Broad Institute Genomics Platform"/>
            <consortium name="The Broad Institute Genome Sequencing Center for Infectious Disease"/>
            <person name="Wu L."/>
            <person name="Ma J."/>
        </authorList>
    </citation>
    <scope>NUCLEOTIDE SEQUENCE [LARGE SCALE GENOMIC DNA]</scope>
    <source>
        <strain evidence="1 2">JCM 14330</strain>
    </source>
</reference>
<evidence type="ECO:0008006" key="3">
    <source>
        <dbReference type="Google" id="ProtNLM"/>
    </source>
</evidence>
<dbReference type="EMBL" id="BAAAEN010000002">
    <property type="protein sequence ID" value="GAA0493765.1"/>
    <property type="molecule type" value="Genomic_DNA"/>
</dbReference>
<organism evidence="1 2">
    <name type="scientific">Pigmentiphaga daeguensis</name>
    <dbReference type="NCBI Taxonomy" id="414049"/>
    <lineage>
        <taxon>Bacteria</taxon>
        <taxon>Pseudomonadati</taxon>
        <taxon>Pseudomonadota</taxon>
        <taxon>Betaproteobacteria</taxon>
        <taxon>Burkholderiales</taxon>
        <taxon>Alcaligenaceae</taxon>
        <taxon>Pigmentiphaga</taxon>
    </lineage>
</organism>
<gene>
    <name evidence="1" type="ORF">GCM10009097_07060</name>
</gene>
<evidence type="ECO:0000313" key="1">
    <source>
        <dbReference type="EMBL" id="GAA0493765.1"/>
    </source>
</evidence>
<protein>
    <recommendedName>
        <fullName evidence="3">Phage tail protein</fullName>
    </recommendedName>
</protein>
<dbReference type="RefSeq" id="WP_343927167.1">
    <property type="nucleotide sequence ID" value="NZ_BAAAEN010000002.1"/>
</dbReference>
<keyword evidence="2" id="KW-1185">Reference proteome</keyword>
<evidence type="ECO:0000313" key="2">
    <source>
        <dbReference type="Proteomes" id="UP001501706"/>
    </source>
</evidence>
<comment type="caution">
    <text evidence="1">The sequence shown here is derived from an EMBL/GenBank/DDBJ whole genome shotgun (WGS) entry which is preliminary data.</text>
</comment>
<sequence>MAILDYPTAGVFSGAELDWGLIYNTWSFTSPISKAVQTVGMPGARWRARLSWSPNGIPADMAAEIEAFLVTLEGRGNRLRFWNLAKRVPRGQPQGAPAVFGAAQVGSTVSTQGWTANRAGLLLPGDMVGIGGELKMVTAPVASDAQGRAVIAFKPELRASPVNGSAIVTDRPTALFIADQDEVSWTSLRGRIDRGLELNLTEVFA</sequence>
<dbReference type="Proteomes" id="UP001501706">
    <property type="component" value="Unassembled WGS sequence"/>
</dbReference>